<keyword evidence="3" id="KW-1003">Cell membrane</keyword>
<evidence type="ECO:0000313" key="9">
    <source>
        <dbReference type="Proteomes" id="UP000183180"/>
    </source>
</evidence>
<dbReference type="Proteomes" id="UP000183180">
    <property type="component" value="Unassembled WGS sequence"/>
</dbReference>
<feature type="transmembrane region" description="Helical" evidence="7">
    <location>
        <begin position="312"/>
        <end position="334"/>
    </location>
</feature>
<keyword evidence="5 7" id="KW-1133">Transmembrane helix</keyword>
<dbReference type="Pfam" id="PF03601">
    <property type="entry name" value="Cons_hypoth698"/>
    <property type="match status" value="1"/>
</dbReference>
<evidence type="ECO:0000256" key="3">
    <source>
        <dbReference type="ARBA" id="ARBA00022475"/>
    </source>
</evidence>
<reference evidence="8 9" key="1">
    <citation type="submission" date="2016-10" db="EMBL/GenBank/DDBJ databases">
        <authorList>
            <person name="de Groot N.N."/>
        </authorList>
    </citation>
    <scope>NUCLEOTIDE SEQUENCE [LARGE SCALE GENOMIC DNA]</scope>
    <source>
        <strain evidence="8 9">DSM 44215</strain>
    </source>
</reference>
<dbReference type="InterPro" id="IPR018383">
    <property type="entry name" value="UPF0324_pro"/>
</dbReference>
<comment type="similarity">
    <text evidence="2">Belongs to the UPF0324 family.</text>
</comment>
<evidence type="ECO:0000256" key="6">
    <source>
        <dbReference type="ARBA" id="ARBA00023136"/>
    </source>
</evidence>
<evidence type="ECO:0000256" key="2">
    <source>
        <dbReference type="ARBA" id="ARBA00007977"/>
    </source>
</evidence>
<dbReference type="GO" id="GO:0005886">
    <property type="term" value="C:plasma membrane"/>
    <property type="evidence" value="ECO:0007669"/>
    <property type="project" value="UniProtKB-SubCell"/>
</dbReference>
<dbReference type="PANTHER" id="PTHR30106:SF2">
    <property type="entry name" value="UPF0324 INNER MEMBRANE PROTEIN YEIH"/>
    <property type="match status" value="1"/>
</dbReference>
<feature type="transmembrane region" description="Helical" evidence="7">
    <location>
        <begin position="115"/>
        <end position="132"/>
    </location>
</feature>
<dbReference type="STRING" id="158898.SAMN04488548_1341342"/>
<keyword evidence="4 7" id="KW-0812">Transmembrane</keyword>
<feature type="transmembrane region" description="Helical" evidence="7">
    <location>
        <begin position="83"/>
        <end position="103"/>
    </location>
</feature>
<keyword evidence="6 7" id="KW-0472">Membrane</keyword>
<feature type="transmembrane region" description="Helical" evidence="7">
    <location>
        <begin position="185"/>
        <end position="206"/>
    </location>
</feature>
<dbReference type="EMBL" id="FNLM01000034">
    <property type="protein sequence ID" value="SDU46126.1"/>
    <property type="molecule type" value="Genomic_DNA"/>
</dbReference>
<dbReference type="AlphaFoldDB" id="A0A1H2IQG3"/>
<evidence type="ECO:0000256" key="1">
    <source>
        <dbReference type="ARBA" id="ARBA00004651"/>
    </source>
</evidence>
<sequence>MNLLRAAGFLAVGVCIGTYLHTQISVFGTLTWSVVIGIAMANLGLVPENLGDSLAKATKVTLRSGVALLGFSLPLQAVASLGWGVVATAVLSTIITFVTMVWLGRRLNIAPSGSLLIAAGTSICGASAIAGVRDQADADDNEAGLAIGLITLFGTAVMFGWPLLHPVLGLGDRSFGIVVGSSTHEVGQVVAAASTAGSVALGVAILVKLTRVVLLAPIVATVGVLRWKWPSVLGFEESHEADPDGTRKRPPLIPLFVIAFLAFAGVRSTGVLPAGFLDVVETWQTAILAGAMFGLGAGVSLRTLFRSTWRPVILTFTGTALISGLSLLGVFVLVR</sequence>
<protein>
    <submittedName>
        <fullName evidence="8">Conserved hypothetical integral membrane protein</fullName>
    </submittedName>
</protein>
<proteinExistence type="inferred from homology"/>
<feature type="transmembrane region" description="Helical" evidence="7">
    <location>
        <begin position="286"/>
        <end position="305"/>
    </location>
</feature>
<evidence type="ECO:0000256" key="5">
    <source>
        <dbReference type="ARBA" id="ARBA00022989"/>
    </source>
</evidence>
<accession>A0A1H2IQG3</accession>
<evidence type="ECO:0000256" key="7">
    <source>
        <dbReference type="SAM" id="Phobius"/>
    </source>
</evidence>
<evidence type="ECO:0000256" key="4">
    <source>
        <dbReference type="ARBA" id="ARBA00022692"/>
    </source>
</evidence>
<comment type="subcellular location">
    <subcellularLocation>
        <location evidence="1">Cell membrane</location>
        <topology evidence="1">Multi-pass membrane protein</topology>
    </subcellularLocation>
</comment>
<name>A0A1H2IQG3_9ACTN</name>
<feature type="transmembrane region" description="Helical" evidence="7">
    <location>
        <begin position="30"/>
        <end position="48"/>
    </location>
</feature>
<dbReference type="PANTHER" id="PTHR30106">
    <property type="entry name" value="INNER MEMBRANE PROTEIN YEIH-RELATED"/>
    <property type="match status" value="1"/>
</dbReference>
<feature type="transmembrane region" description="Helical" evidence="7">
    <location>
        <begin position="250"/>
        <end position="266"/>
    </location>
</feature>
<evidence type="ECO:0000313" key="8">
    <source>
        <dbReference type="EMBL" id="SDU46126.1"/>
    </source>
</evidence>
<organism evidence="8 9">
    <name type="scientific">Gordonia westfalica</name>
    <dbReference type="NCBI Taxonomy" id="158898"/>
    <lineage>
        <taxon>Bacteria</taxon>
        <taxon>Bacillati</taxon>
        <taxon>Actinomycetota</taxon>
        <taxon>Actinomycetes</taxon>
        <taxon>Mycobacteriales</taxon>
        <taxon>Gordoniaceae</taxon>
        <taxon>Gordonia</taxon>
    </lineage>
</organism>
<feature type="transmembrane region" description="Helical" evidence="7">
    <location>
        <begin position="144"/>
        <end position="164"/>
    </location>
</feature>
<gene>
    <name evidence="8" type="ORF">SAMN04488548_1341342</name>
</gene>